<evidence type="ECO:0000313" key="3">
    <source>
        <dbReference type="Proteomes" id="UP000605897"/>
    </source>
</evidence>
<sequence length="66" mass="6910">MLGFVSLFGGIAALVVTAKRGDIGTWIASTLVLLVATFVIIAGFAAMQEYNDVIGDLLDFSNSLDS</sequence>
<evidence type="ECO:0008006" key="4">
    <source>
        <dbReference type="Google" id="ProtNLM"/>
    </source>
</evidence>
<keyword evidence="1" id="KW-1133">Transmembrane helix</keyword>
<feature type="transmembrane region" description="Helical" evidence="1">
    <location>
        <begin position="28"/>
        <end position="47"/>
    </location>
</feature>
<gene>
    <name evidence="2" type="ORF">GCM10017786_70510</name>
</gene>
<dbReference type="EMBL" id="BNAU01000012">
    <property type="protein sequence ID" value="GHF26319.1"/>
    <property type="molecule type" value="Genomic_DNA"/>
</dbReference>
<proteinExistence type="predicted"/>
<reference evidence="3" key="1">
    <citation type="journal article" date="2019" name="Int. J. Syst. Evol. Microbiol.">
        <title>The Global Catalogue of Microorganisms (GCM) 10K type strain sequencing project: providing services to taxonomists for standard genome sequencing and annotation.</title>
        <authorList>
            <consortium name="The Broad Institute Genomics Platform"/>
            <consortium name="The Broad Institute Genome Sequencing Center for Infectious Disease"/>
            <person name="Wu L."/>
            <person name="Ma J."/>
        </authorList>
    </citation>
    <scope>NUCLEOTIDE SEQUENCE [LARGE SCALE GENOMIC DNA]</scope>
    <source>
        <strain evidence="3">CGMCC 4.7677</strain>
    </source>
</reference>
<accession>A0ABQ3JHK5</accession>
<keyword evidence="1" id="KW-0812">Transmembrane</keyword>
<evidence type="ECO:0000256" key="1">
    <source>
        <dbReference type="SAM" id="Phobius"/>
    </source>
</evidence>
<evidence type="ECO:0000313" key="2">
    <source>
        <dbReference type="EMBL" id="GHF26319.1"/>
    </source>
</evidence>
<name>A0ABQ3JHK5_9PSEU</name>
<keyword evidence="3" id="KW-1185">Reference proteome</keyword>
<organism evidence="2 3">
    <name type="scientific">Amycolatopsis deserti</name>
    <dbReference type="NCBI Taxonomy" id="185696"/>
    <lineage>
        <taxon>Bacteria</taxon>
        <taxon>Bacillati</taxon>
        <taxon>Actinomycetota</taxon>
        <taxon>Actinomycetes</taxon>
        <taxon>Pseudonocardiales</taxon>
        <taxon>Pseudonocardiaceae</taxon>
        <taxon>Amycolatopsis</taxon>
    </lineage>
</organism>
<comment type="caution">
    <text evidence="2">The sequence shown here is derived from an EMBL/GenBank/DDBJ whole genome shotgun (WGS) entry which is preliminary data.</text>
</comment>
<protein>
    <recommendedName>
        <fullName evidence="4">Integral membrane protein</fullName>
    </recommendedName>
</protein>
<dbReference type="Proteomes" id="UP000605897">
    <property type="component" value="Unassembled WGS sequence"/>
</dbReference>
<keyword evidence="1" id="KW-0472">Membrane</keyword>